<evidence type="ECO:0000313" key="2">
    <source>
        <dbReference type="Proteomes" id="UP000501690"/>
    </source>
</evidence>
<organism evidence="1 2">
    <name type="scientific">Vigna unguiculata</name>
    <name type="common">Cowpea</name>
    <dbReference type="NCBI Taxonomy" id="3917"/>
    <lineage>
        <taxon>Eukaryota</taxon>
        <taxon>Viridiplantae</taxon>
        <taxon>Streptophyta</taxon>
        <taxon>Embryophyta</taxon>
        <taxon>Tracheophyta</taxon>
        <taxon>Spermatophyta</taxon>
        <taxon>Magnoliopsida</taxon>
        <taxon>eudicotyledons</taxon>
        <taxon>Gunneridae</taxon>
        <taxon>Pentapetalae</taxon>
        <taxon>rosids</taxon>
        <taxon>fabids</taxon>
        <taxon>Fabales</taxon>
        <taxon>Fabaceae</taxon>
        <taxon>Papilionoideae</taxon>
        <taxon>50 kb inversion clade</taxon>
        <taxon>NPAAA clade</taxon>
        <taxon>indigoferoid/millettioid clade</taxon>
        <taxon>Phaseoleae</taxon>
        <taxon>Vigna</taxon>
    </lineage>
</organism>
<reference evidence="1 2" key="1">
    <citation type="submission" date="2019-04" db="EMBL/GenBank/DDBJ databases">
        <title>An improved genome assembly and genetic linkage map for asparagus bean, Vigna unguiculata ssp. sesquipedialis.</title>
        <authorList>
            <person name="Xia Q."/>
            <person name="Zhang R."/>
            <person name="Dong Y."/>
        </authorList>
    </citation>
    <scope>NUCLEOTIDE SEQUENCE [LARGE SCALE GENOMIC DNA]</scope>
    <source>
        <tissue evidence="1">Leaf</tissue>
    </source>
</reference>
<accession>A0A4D6NA94</accession>
<dbReference type="Proteomes" id="UP000501690">
    <property type="component" value="Linkage Group LG10"/>
</dbReference>
<dbReference type="AlphaFoldDB" id="A0A4D6NA94"/>
<evidence type="ECO:0000313" key="1">
    <source>
        <dbReference type="EMBL" id="QCE10656.1"/>
    </source>
</evidence>
<gene>
    <name evidence="1" type="ORF">DEO72_LG10g1887</name>
</gene>
<sequence>MLQFSSPKQPPSFFGDEILVLFPHKLLKQSEETFKRIWSGGGRRKLVKRKELVLTLEDLSLPDSNS</sequence>
<dbReference type="EMBL" id="CP039354">
    <property type="protein sequence ID" value="QCE10656.1"/>
    <property type="molecule type" value="Genomic_DNA"/>
</dbReference>
<name>A0A4D6NA94_VIGUN</name>
<protein>
    <submittedName>
        <fullName evidence="1">Uncharacterized protein</fullName>
    </submittedName>
</protein>
<proteinExistence type="predicted"/>
<keyword evidence="2" id="KW-1185">Reference proteome</keyword>